<proteinExistence type="predicted"/>
<feature type="region of interest" description="Disordered" evidence="1">
    <location>
        <begin position="117"/>
        <end position="167"/>
    </location>
</feature>
<dbReference type="AlphaFoldDB" id="A0AAN9CLU8"/>
<name>A0AAN9CLU8_9TELE</name>
<evidence type="ECO:0000256" key="3">
    <source>
        <dbReference type="SAM" id="SignalP"/>
    </source>
</evidence>
<reference evidence="4 5" key="1">
    <citation type="submission" date="2024-02" db="EMBL/GenBank/DDBJ databases">
        <title>Chromosome-level genome assembly of the Eurasian Minnow (Phoxinus phoxinus).</title>
        <authorList>
            <person name="Oriowo T.O."/>
            <person name="Martin S."/>
            <person name="Stange M."/>
            <person name="Chrysostomakis Y."/>
            <person name="Brown T."/>
            <person name="Winkler S."/>
            <person name="Kukowka S."/>
            <person name="Myers E.W."/>
            <person name="Bohne A."/>
        </authorList>
    </citation>
    <scope>NUCLEOTIDE SEQUENCE [LARGE SCALE GENOMIC DNA]</scope>
    <source>
        <strain evidence="4">ZFMK-TIS-60720</strain>
        <tissue evidence="4">Whole Organism</tissue>
    </source>
</reference>
<gene>
    <name evidence="4" type="ORF">R3I93_018255</name>
</gene>
<keyword evidence="5" id="KW-1185">Reference proteome</keyword>
<comment type="caution">
    <text evidence="4">The sequence shown here is derived from an EMBL/GenBank/DDBJ whole genome shotgun (WGS) entry which is preliminary data.</text>
</comment>
<keyword evidence="2" id="KW-0472">Membrane</keyword>
<evidence type="ECO:0000313" key="5">
    <source>
        <dbReference type="Proteomes" id="UP001364617"/>
    </source>
</evidence>
<evidence type="ECO:0000256" key="2">
    <source>
        <dbReference type="SAM" id="Phobius"/>
    </source>
</evidence>
<dbReference type="Proteomes" id="UP001364617">
    <property type="component" value="Unassembled WGS sequence"/>
</dbReference>
<keyword evidence="3" id="KW-0732">Signal</keyword>
<organism evidence="4 5">
    <name type="scientific">Phoxinus phoxinus</name>
    <name type="common">Eurasian minnow</name>
    <dbReference type="NCBI Taxonomy" id="58324"/>
    <lineage>
        <taxon>Eukaryota</taxon>
        <taxon>Metazoa</taxon>
        <taxon>Chordata</taxon>
        <taxon>Craniata</taxon>
        <taxon>Vertebrata</taxon>
        <taxon>Euteleostomi</taxon>
        <taxon>Actinopterygii</taxon>
        <taxon>Neopterygii</taxon>
        <taxon>Teleostei</taxon>
        <taxon>Ostariophysi</taxon>
        <taxon>Cypriniformes</taxon>
        <taxon>Leuciscidae</taxon>
        <taxon>Phoxininae</taxon>
        <taxon>Phoxinus</taxon>
    </lineage>
</organism>
<evidence type="ECO:0000313" key="4">
    <source>
        <dbReference type="EMBL" id="KAK7135090.1"/>
    </source>
</evidence>
<sequence length="217" mass="24387">MNSAVQLFILVWIFPAVCQADDDISVRCEDVTGTVDEEVTLTCSLKKSGCCIRLYKFLYPEIYNNPAICREEFPRDSCEQRIRFPYSFSSTTAIMGKFRFFVQTTCGQKTTEFTVNITETSKPEPVTEDPGKKETSKPGPVTEDPGKKGRNGKGPEEPVGGETSKQEKAESRGFKVAVIAAAVSCFIIVIMPIIYKMKQHLKQKRMFLDNKETENVI</sequence>
<keyword evidence="2" id="KW-0812">Transmembrane</keyword>
<dbReference type="EMBL" id="JAYKXH010000019">
    <property type="protein sequence ID" value="KAK7135090.1"/>
    <property type="molecule type" value="Genomic_DNA"/>
</dbReference>
<feature type="signal peptide" evidence="3">
    <location>
        <begin position="1"/>
        <end position="20"/>
    </location>
</feature>
<feature type="transmembrane region" description="Helical" evidence="2">
    <location>
        <begin position="174"/>
        <end position="195"/>
    </location>
</feature>
<protein>
    <submittedName>
        <fullName evidence="4">Uncharacterized protein</fullName>
    </submittedName>
</protein>
<feature type="chain" id="PRO_5043011541" evidence="3">
    <location>
        <begin position="21"/>
        <end position="217"/>
    </location>
</feature>
<keyword evidence="2" id="KW-1133">Transmembrane helix</keyword>
<accession>A0AAN9CLU8</accession>
<evidence type="ECO:0000256" key="1">
    <source>
        <dbReference type="SAM" id="MobiDB-lite"/>
    </source>
</evidence>